<evidence type="ECO:0000313" key="2">
    <source>
        <dbReference type="Proteomes" id="UP000027073"/>
    </source>
</evidence>
<evidence type="ECO:0000313" key="1">
    <source>
        <dbReference type="EMBL" id="KDQ25242.1"/>
    </source>
</evidence>
<gene>
    <name evidence="1" type="ORF">PLEOSDRAFT_169322</name>
</gene>
<reference evidence="2" key="1">
    <citation type="journal article" date="2014" name="Proc. Natl. Acad. Sci. U.S.A.">
        <title>Extensive sampling of basidiomycete genomes demonstrates inadequacy of the white-rot/brown-rot paradigm for wood decay fungi.</title>
        <authorList>
            <person name="Riley R."/>
            <person name="Salamov A.A."/>
            <person name="Brown D.W."/>
            <person name="Nagy L.G."/>
            <person name="Floudas D."/>
            <person name="Held B.W."/>
            <person name="Levasseur A."/>
            <person name="Lombard V."/>
            <person name="Morin E."/>
            <person name="Otillar R."/>
            <person name="Lindquist E.A."/>
            <person name="Sun H."/>
            <person name="LaButti K.M."/>
            <person name="Schmutz J."/>
            <person name="Jabbour D."/>
            <person name="Luo H."/>
            <person name="Baker S.E."/>
            <person name="Pisabarro A.G."/>
            <person name="Walton J.D."/>
            <person name="Blanchette R.A."/>
            <person name="Henrissat B."/>
            <person name="Martin F."/>
            <person name="Cullen D."/>
            <person name="Hibbett D.S."/>
            <person name="Grigoriev I.V."/>
        </authorList>
    </citation>
    <scope>NUCLEOTIDE SEQUENCE [LARGE SCALE GENOMIC DNA]</scope>
    <source>
        <strain evidence="2">PC15</strain>
    </source>
</reference>
<sequence length="537" mass="58065">MPSTSTQLLRTGDVAVRDAPKAPNPLNIYSAAGTPVDPATTSTPKFNVLEAPAVSLSLSDMLTPADFASVFDICASVEKTIASLDNYASSARASRDIYTPNTSLAPATSDSRPITLLLLGPRPSTPAIQLHACHADANTMNAFRESRAEDRSWPRGVPSCNVPDDVKASREAATPCMDLALLHAHYRRQFQPESLPPVQKQAHAAVRNVRGGVISAAIRAASQGQGQKRPLLRHECVIRVEVGRTPRDGPSAKKEVVGGGEEGGGVGYGCPGRRWCGSIACEHQFFKTVPGFAAMGQGLVQVSDPLRSWTTEGPLDGRPLKVPPLRDVLSRNDLFGPTFQSRKAVADNCVLAIMKKLAVDMFSRGVLRDIERISYVGCLGCIIPPCIFPTFVLQGAYVGACNNTCISELSNGFLEPNSAREPRLDFRIRSWNLHWNRSYNIRVQLDGVAGGDGEANGPMKGFAVASRVEYCKNYFVKTKDVSGDLVVDAMFDLPFVWIYMDPHPGSLRKGQTFAGWPPVAKLTVSGVGEDHCREYEA</sequence>
<organism evidence="1 2">
    <name type="scientific">Pleurotus ostreatus (strain PC15)</name>
    <name type="common">Oyster mushroom</name>
    <dbReference type="NCBI Taxonomy" id="1137138"/>
    <lineage>
        <taxon>Eukaryota</taxon>
        <taxon>Fungi</taxon>
        <taxon>Dikarya</taxon>
        <taxon>Basidiomycota</taxon>
        <taxon>Agaricomycotina</taxon>
        <taxon>Agaricomycetes</taxon>
        <taxon>Agaricomycetidae</taxon>
        <taxon>Agaricales</taxon>
        <taxon>Pleurotineae</taxon>
        <taxon>Pleurotaceae</taxon>
        <taxon>Pleurotus</taxon>
    </lineage>
</organism>
<dbReference type="AlphaFoldDB" id="A0A067NMB7"/>
<dbReference type="OrthoDB" id="3107557at2759"/>
<dbReference type="InParanoid" id="A0A067NMB7"/>
<dbReference type="Proteomes" id="UP000027073">
    <property type="component" value="Unassembled WGS sequence"/>
</dbReference>
<protein>
    <submittedName>
        <fullName evidence="1">Uncharacterized protein</fullName>
    </submittedName>
</protein>
<proteinExistence type="predicted"/>
<accession>A0A067NMB7</accession>
<dbReference type="EMBL" id="KL198010">
    <property type="protein sequence ID" value="KDQ25242.1"/>
    <property type="molecule type" value="Genomic_DNA"/>
</dbReference>
<name>A0A067NMB7_PLEO1</name>
<dbReference type="HOGENOM" id="CLU_507264_0_0_1"/>